<dbReference type="KEGG" id="ehx:EMIHUDRAFT_212331"/>
<dbReference type="PANTHER" id="PTHR24113:SF12">
    <property type="entry name" value="RAN GTPASE-ACTIVATING PROTEIN 1"/>
    <property type="match status" value="1"/>
</dbReference>
<dbReference type="PaxDb" id="2903-EOD13818"/>
<keyword evidence="5" id="KW-1185">Reference proteome</keyword>
<dbReference type="GO" id="GO:0006913">
    <property type="term" value="P:nucleocytoplasmic transport"/>
    <property type="evidence" value="ECO:0007669"/>
    <property type="project" value="TreeGrafter"/>
</dbReference>
<dbReference type="InterPro" id="IPR027038">
    <property type="entry name" value="RanGap"/>
</dbReference>
<dbReference type="Gene3D" id="3.80.10.10">
    <property type="entry name" value="Ribonuclease Inhibitor"/>
    <property type="match status" value="2"/>
</dbReference>
<dbReference type="InterPro" id="IPR001611">
    <property type="entry name" value="Leu-rich_rpt"/>
</dbReference>
<dbReference type="Proteomes" id="UP000013827">
    <property type="component" value="Unassembled WGS sequence"/>
</dbReference>
<name>A0A0D3IRD3_EMIH1</name>
<keyword evidence="1" id="KW-0343">GTPase activation</keyword>
<dbReference type="AlphaFoldDB" id="A0A0D3IRD3"/>
<sequence>MRLSAGRTYAQRPAEQLVDSSAWPSPNVQAWPTSGQTAILVRLLQERGLSAVSIGCGEGAFEAQLEEAGVPVRGVDLDVLPSYKTMRCFLRGGIIRVRPDELFRIDEPSRTCLCFVWGRALPWREYLSCYPQVPLVCIIGEAACTPEESVATVPSSNALEADASWSRLHCGPARAVHGGAVMCVYERAPASLTSLAADELQLMLPWWGLRDARAAACSCRVMHSALGEAVAAAATVVARLERLSAQMYSARLPRPVQEANGMMPRLLTSALALDEEEAPKRLLPDVRFDPDGSARGRFSNTFAASWLDWGSMGLAVDEAATLSEAMRTDLAANHDLANALLLLSLSCNPIRDAGVTALVQVLPELNSLTALEIEDCQVGDAGAAALAAALLAEPRGGTAFRGRLRRLCLGCNPIGDDGCVALARALTGPRLLHPTHARGLAVLQLGDTDVGDVGAEALAGALEQGAMPDGLQLWLASTRVSQAGREGLMRASAARSGLRVCW</sequence>
<dbReference type="GO" id="GO:0005829">
    <property type="term" value="C:cytosol"/>
    <property type="evidence" value="ECO:0007669"/>
    <property type="project" value="TreeGrafter"/>
</dbReference>
<dbReference type="InterPro" id="IPR032675">
    <property type="entry name" value="LRR_dom_sf"/>
</dbReference>
<dbReference type="RefSeq" id="XP_005766247.1">
    <property type="nucleotide sequence ID" value="XM_005766190.1"/>
</dbReference>
<evidence type="ECO:0000313" key="4">
    <source>
        <dbReference type="EnsemblProtists" id="EOD13818"/>
    </source>
</evidence>
<dbReference type="GO" id="GO:0005096">
    <property type="term" value="F:GTPase activator activity"/>
    <property type="evidence" value="ECO:0007669"/>
    <property type="project" value="UniProtKB-KW"/>
</dbReference>
<reference evidence="4" key="2">
    <citation type="submission" date="2024-10" db="UniProtKB">
        <authorList>
            <consortium name="EnsemblProtists"/>
        </authorList>
    </citation>
    <scope>IDENTIFICATION</scope>
</reference>
<protein>
    <submittedName>
        <fullName evidence="4">Uncharacterized protein</fullName>
    </submittedName>
</protein>
<keyword evidence="2" id="KW-0433">Leucine-rich repeat</keyword>
<dbReference type="SMART" id="SM00368">
    <property type="entry name" value="LRR_RI"/>
    <property type="match status" value="4"/>
</dbReference>
<dbReference type="Pfam" id="PF13516">
    <property type="entry name" value="LRR_6"/>
    <property type="match status" value="4"/>
</dbReference>
<reference evidence="5" key="1">
    <citation type="journal article" date="2013" name="Nature">
        <title>Pan genome of the phytoplankton Emiliania underpins its global distribution.</title>
        <authorList>
            <person name="Read B.A."/>
            <person name="Kegel J."/>
            <person name="Klute M.J."/>
            <person name="Kuo A."/>
            <person name="Lefebvre S.C."/>
            <person name="Maumus F."/>
            <person name="Mayer C."/>
            <person name="Miller J."/>
            <person name="Monier A."/>
            <person name="Salamov A."/>
            <person name="Young J."/>
            <person name="Aguilar M."/>
            <person name="Claverie J.M."/>
            <person name="Frickenhaus S."/>
            <person name="Gonzalez K."/>
            <person name="Herman E.K."/>
            <person name="Lin Y.C."/>
            <person name="Napier J."/>
            <person name="Ogata H."/>
            <person name="Sarno A.F."/>
            <person name="Shmutz J."/>
            <person name="Schroeder D."/>
            <person name="de Vargas C."/>
            <person name="Verret F."/>
            <person name="von Dassow P."/>
            <person name="Valentin K."/>
            <person name="Van de Peer Y."/>
            <person name="Wheeler G."/>
            <person name="Dacks J.B."/>
            <person name="Delwiche C.F."/>
            <person name="Dyhrman S.T."/>
            <person name="Glockner G."/>
            <person name="John U."/>
            <person name="Richards T."/>
            <person name="Worden A.Z."/>
            <person name="Zhang X."/>
            <person name="Grigoriev I.V."/>
            <person name="Allen A.E."/>
            <person name="Bidle K."/>
            <person name="Borodovsky M."/>
            <person name="Bowler C."/>
            <person name="Brownlee C."/>
            <person name="Cock J.M."/>
            <person name="Elias M."/>
            <person name="Gladyshev V.N."/>
            <person name="Groth M."/>
            <person name="Guda C."/>
            <person name="Hadaegh A."/>
            <person name="Iglesias-Rodriguez M.D."/>
            <person name="Jenkins J."/>
            <person name="Jones B.M."/>
            <person name="Lawson T."/>
            <person name="Leese F."/>
            <person name="Lindquist E."/>
            <person name="Lobanov A."/>
            <person name="Lomsadze A."/>
            <person name="Malik S.B."/>
            <person name="Marsh M.E."/>
            <person name="Mackinder L."/>
            <person name="Mock T."/>
            <person name="Mueller-Roeber B."/>
            <person name="Pagarete A."/>
            <person name="Parker M."/>
            <person name="Probert I."/>
            <person name="Quesneville H."/>
            <person name="Raines C."/>
            <person name="Rensing S.A."/>
            <person name="Riano-Pachon D.M."/>
            <person name="Richier S."/>
            <person name="Rokitta S."/>
            <person name="Shiraiwa Y."/>
            <person name="Soanes D.M."/>
            <person name="van der Giezen M."/>
            <person name="Wahlund T.M."/>
            <person name="Williams B."/>
            <person name="Wilson W."/>
            <person name="Wolfe G."/>
            <person name="Wurch L.L."/>
        </authorList>
    </citation>
    <scope>NUCLEOTIDE SEQUENCE</scope>
</reference>
<dbReference type="GO" id="GO:0048471">
    <property type="term" value="C:perinuclear region of cytoplasm"/>
    <property type="evidence" value="ECO:0007669"/>
    <property type="project" value="TreeGrafter"/>
</dbReference>
<dbReference type="PANTHER" id="PTHR24113">
    <property type="entry name" value="RAN GTPASE-ACTIVATING PROTEIN 1"/>
    <property type="match status" value="1"/>
</dbReference>
<evidence type="ECO:0000313" key="5">
    <source>
        <dbReference type="Proteomes" id="UP000013827"/>
    </source>
</evidence>
<dbReference type="GO" id="GO:0005634">
    <property type="term" value="C:nucleus"/>
    <property type="evidence" value="ECO:0007669"/>
    <property type="project" value="TreeGrafter"/>
</dbReference>
<proteinExistence type="predicted"/>
<keyword evidence="3" id="KW-0677">Repeat</keyword>
<evidence type="ECO:0000256" key="2">
    <source>
        <dbReference type="ARBA" id="ARBA00022614"/>
    </source>
</evidence>
<organism evidence="4 5">
    <name type="scientific">Emiliania huxleyi (strain CCMP1516)</name>
    <dbReference type="NCBI Taxonomy" id="280463"/>
    <lineage>
        <taxon>Eukaryota</taxon>
        <taxon>Haptista</taxon>
        <taxon>Haptophyta</taxon>
        <taxon>Prymnesiophyceae</taxon>
        <taxon>Isochrysidales</taxon>
        <taxon>Noelaerhabdaceae</taxon>
        <taxon>Emiliania</taxon>
    </lineage>
</organism>
<dbReference type="SUPFAM" id="SSF52047">
    <property type="entry name" value="RNI-like"/>
    <property type="match status" value="1"/>
</dbReference>
<dbReference type="GeneID" id="17259965"/>
<accession>A0A0D3IRD3</accession>
<dbReference type="EnsemblProtists" id="EOD13818">
    <property type="protein sequence ID" value="EOD13818"/>
    <property type="gene ID" value="EMIHUDRAFT_212331"/>
</dbReference>
<dbReference type="GO" id="GO:0031267">
    <property type="term" value="F:small GTPase binding"/>
    <property type="evidence" value="ECO:0007669"/>
    <property type="project" value="TreeGrafter"/>
</dbReference>
<dbReference type="HOGENOM" id="CLU_543424_0_0_1"/>
<evidence type="ECO:0000256" key="1">
    <source>
        <dbReference type="ARBA" id="ARBA00022468"/>
    </source>
</evidence>
<evidence type="ECO:0000256" key="3">
    <source>
        <dbReference type="ARBA" id="ARBA00022737"/>
    </source>
</evidence>